<dbReference type="InterPro" id="IPR036603">
    <property type="entry name" value="RBP11-like"/>
</dbReference>
<dbReference type="InterPro" id="IPR011262">
    <property type="entry name" value="DNA-dir_RNA_pol_insert"/>
</dbReference>
<dbReference type="OrthoDB" id="9805706at2"/>
<dbReference type="EC" id="2.7.7.6" evidence="2 11"/>
<dbReference type="InterPro" id="IPR011263">
    <property type="entry name" value="DNA-dir_RNA_pol_RpoA/D/Rpb3"/>
</dbReference>
<evidence type="ECO:0000256" key="8">
    <source>
        <dbReference type="ARBA" id="ARBA00032524"/>
    </source>
</evidence>
<protein>
    <recommendedName>
        <fullName evidence="3 11">DNA-directed RNA polymerase subunit alpha</fullName>
        <shortName evidence="11">RNAP subunit alpha</shortName>
        <ecNumber evidence="2 11">2.7.7.6</ecNumber>
    </recommendedName>
    <alternativeName>
        <fullName evidence="9 11">RNA polymerase subunit alpha</fullName>
    </alternativeName>
    <alternativeName>
        <fullName evidence="8 11">Transcriptase subunit alpha</fullName>
    </alternativeName>
</protein>
<keyword evidence="5 11" id="KW-0808">Transferase</keyword>
<dbReference type="Pfam" id="PF01193">
    <property type="entry name" value="RNA_pol_L"/>
    <property type="match status" value="1"/>
</dbReference>
<dbReference type="GO" id="GO:0046983">
    <property type="term" value="F:protein dimerization activity"/>
    <property type="evidence" value="ECO:0007669"/>
    <property type="project" value="InterPro"/>
</dbReference>
<dbReference type="HAMAP" id="MF_00059">
    <property type="entry name" value="RNApol_bact_RpoA"/>
    <property type="match status" value="1"/>
</dbReference>
<evidence type="ECO:0000256" key="1">
    <source>
        <dbReference type="ARBA" id="ARBA00007123"/>
    </source>
</evidence>
<dbReference type="AlphaFoldDB" id="A0A2X3KJW1"/>
<comment type="domain">
    <text evidence="11">The N-terminal domain is essential for RNAP assembly and basal transcription, whereas the C-terminal domain is involved in interaction with transcriptional regulators and with upstream promoter elements.</text>
</comment>
<keyword evidence="14" id="KW-1185">Reference proteome</keyword>
<evidence type="ECO:0000256" key="4">
    <source>
        <dbReference type="ARBA" id="ARBA00022478"/>
    </source>
</evidence>
<dbReference type="EMBL" id="LS483254">
    <property type="protein sequence ID" value="SQD92702.1"/>
    <property type="molecule type" value="Genomic_DNA"/>
</dbReference>
<dbReference type="InterPro" id="IPR011260">
    <property type="entry name" value="RNAP_asu_C"/>
</dbReference>
<dbReference type="FunFam" id="2.170.120.12:FF:000001">
    <property type="entry name" value="DNA-directed RNA polymerase subunit alpha"/>
    <property type="match status" value="1"/>
</dbReference>
<dbReference type="SMART" id="SM00662">
    <property type="entry name" value="RPOLD"/>
    <property type="match status" value="1"/>
</dbReference>
<accession>A0A2X3KJW1</accession>
<sequence>MASFVYPDTATWAESDDPCYGRLVVAPLERGYATTLGNALRRALLSAIPGAAVVRVLFPGHFHEYDTIAGVREDVLHIILNLKGLAIRCQDEALHRLYLNATGPGEVRAGDIETPTGVEIANPAYPIATLDKKGKLELEMEVEVGRGFRSAEENKRDDAPLSLIPVDADFSPIERVNFTVEATRVGGRSGYERLILDVWTNGAITPAEAVGQAVAVLREHLALLEGVRAERGGREAESEVSEELLQPLLELGFEVRACNLLREEGVITLHDLLARTREEVSDIHGFGEKTLARLEERLSELGYALRSEKED</sequence>
<dbReference type="KEGG" id="bana:BARAN1_0678"/>
<keyword evidence="7 11" id="KW-0804">Transcription</keyword>
<evidence type="ECO:0000256" key="3">
    <source>
        <dbReference type="ARBA" id="ARBA00015972"/>
    </source>
</evidence>
<name>A0A2X3KJW1_9BACT</name>
<dbReference type="Pfam" id="PF01000">
    <property type="entry name" value="RNA_pol_A_bac"/>
    <property type="match status" value="1"/>
</dbReference>
<organism evidence="13 14">
    <name type="scientific">Candidatus Bipolaricaulis anaerobius</name>
    <dbReference type="NCBI Taxonomy" id="2026885"/>
    <lineage>
        <taxon>Bacteria</taxon>
        <taxon>Candidatus Bipolaricaulota</taxon>
        <taxon>Candidatus Bipolaricaulia</taxon>
        <taxon>Candidatus Bipolaricaulales</taxon>
        <taxon>Candidatus Bipolaricaulaceae</taxon>
        <taxon>Candidatus Bipolaricaulis</taxon>
    </lineage>
</organism>
<dbReference type="RefSeq" id="WP_122030890.1">
    <property type="nucleotide sequence ID" value="NZ_LS483254.1"/>
</dbReference>
<reference evidence="14" key="1">
    <citation type="submission" date="2018-05" db="EMBL/GenBank/DDBJ databases">
        <authorList>
            <person name="Hao L."/>
        </authorList>
    </citation>
    <scope>NUCLEOTIDE SEQUENCE [LARGE SCALE GENOMIC DNA]</scope>
</reference>
<dbReference type="Gene3D" id="3.30.1360.10">
    <property type="entry name" value="RNA polymerase, RBP11-like subunit"/>
    <property type="match status" value="1"/>
</dbReference>
<dbReference type="NCBIfam" id="TIGR02027">
    <property type="entry name" value="rpoA"/>
    <property type="match status" value="1"/>
</dbReference>
<dbReference type="InterPro" id="IPR011773">
    <property type="entry name" value="DNA-dir_RpoA"/>
</dbReference>
<dbReference type="Gene3D" id="2.170.120.12">
    <property type="entry name" value="DNA-directed RNA polymerase, insert domain"/>
    <property type="match status" value="1"/>
</dbReference>
<evidence type="ECO:0000256" key="11">
    <source>
        <dbReference type="HAMAP-Rule" id="MF_00059"/>
    </source>
</evidence>
<dbReference type="InterPro" id="IPR036643">
    <property type="entry name" value="RNApol_insert_sf"/>
</dbReference>
<dbReference type="SUPFAM" id="SSF47789">
    <property type="entry name" value="C-terminal domain of RNA polymerase alpha subunit"/>
    <property type="match status" value="1"/>
</dbReference>
<evidence type="ECO:0000256" key="9">
    <source>
        <dbReference type="ARBA" id="ARBA00033070"/>
    </source>
</evidence>
<evidence type="ECO:0000256" key="10">
    <source>
        <dbReference type="ARBA" id="ARBA00048552"/>
    </source>
</evidence>
<dbReference type="SUPFAM" id="SSF56553">
    <property type="entry name" value="Insert subdomain of RNA polymerase alpha subunit"/>
    <property type="match status" value="1"/>
</dbReference>
<comment type="subunit">
    <text evidence="11">Homodimer. The RNAP catalytic core consists of 2 alpha, 1 beta, 1 beta' and 1 omega subunit. When a sigma factor is associated with the core the holoenzyme is formed, which can initiate transcription.</text>
</comment>
<keyword evidence="4 11" id="KW-0240">DNA-directed RNA polymerase</keyword>
<evidence type="ECO:0000256" key="7">
    <source>
        <dbReference type="ARBA" id="ARBA00023163"/>
    </source>
</evidence>
<dbReference type="CDD" id="cd06928">
    <property type="entry name" value="RNAP_alpha_NTD"/>
    <property type="match status" value="1"/>
</dbReference>
<gene>
    <name evidence="11 13" type="primary">rpoA</name>
    <name evidence="13" type="ORF">BARAN1_0678</name>
</gene>
<evidence type="ECO:0000313" key="13">
    <source>
        <dbReference type="EMBL" id="SQD92702.1"/>
    </source>
</evidence>
<dbReference type="Pfam" id="PF03118">
    <property type="entry name" value="RNA_pol_A_CTD"/>
    <property type="match status" value="1"/>
</dbReference>
<evidence type="ECO:0000313" key="14">
    <source>
        <dbReference type="Proteomes" id="UP000249818"/>
    </source>
</evidence>
<dbReference type="GO" id="GO:0003899">
    <property type="term" value="F:DNA-directed RNA polymerase activity"/>
    <property type="evidence" value="ECO:0007669"/>
    <property type="project" value="UniProtKB-UniRule"/>
</dbReference>
<comment type="catalytic activity">
    <reaction evidence="10 11">
        <text>RNA(n) + a ribonucleoside 5'-triphosphate = RNA(n+1) + diphosphate</text>
        <dbReference type="Rhea" id="RHEA:21248"/>
        <dbReference type="Rhea" id="RHEA-COMP:14527"/>
        <dbReference type="Rhea" id="RHEA-COMP:17342"/>
        <dbReference type="ChEBI" id="CHEBI:33019"/>
        <dbReference type="ChEBI" id="CHEBI:61557"/>
        <dbReference type="ChEBI" id="CHEBI:140395"/>
        <dbReference type="EC" id="2.7.7.6"/>
    </reaction>
</comment>
<feature type="region of interest" description="Alpha C-terminal domain (alpha-CTD)" evidence="11">
    <location>
        <begin position="244"/>
        <end position="311"/>
    </location>
</feature>
<evidence type="ECO:0000256" key="5">
    <source>
        <dbReference type="ARBA" id="ARBA00022679"/>
    </source>
</evidence>
<feature type="region of interest" description="Alpha N-terminal domain (alpha-NTD)" evidence="11">
    <location>
        <begin position="1"/>
        <end position="229"/>
    </location>
</feature>
<keyword evidence="6 11" id="KW-0548">Nucleotidyltransferase</keyword>
<feature type="domain" description="DNA-directed RNA polymerase RpoA/D/Rpb3-type" evidence="12">
    <location>
        <begin position="20"/>
        <end position="227"/>
    </location>
</feature>
<dbReference type="Proteomes" id="UP000249818">
    <property type="component" value="Chromosome BARAN1"/>
</dbReference>
<evidence type="ECO:0000259" key="12">
    <source>
        <dbReference type="SMART" id="SM00662"/>
    </source>
</evidence>
<comment type="function">
    <text evidence="11">DNA-dependent RNA polymerase catalyzes the transcription of DNA into RNA using the four ribonucleoside triphosphates as substrates.</text>
</comment>
<dbReference type="Gene3D" id="1.10.150.20">
    <property type="entry name" value="5' to 3' exonuclease, C-terminal subdomain"/>
    <property type="match status" value="1"/>
</dbReference>
<dbReference type="GO" id="GO:0006351">
    <property type="term" value="P:DNA-templated transcription"/>
    <property type="evidence" value="ECO:0007669"/>
    <property type="project" value="UniProtKB-UniRule"/>
</dbReference>
<dbReference type="GO" id="GO:0003677">
    <property type="term" value="F:DNA binding"/>
    <property type="evidence" value="ECO:0007669"/>
    <property type="project" value="UniProtKB-UniRule"/>
</dbReference>
<dbReference type="GO" id="GO:0000428">
    <property type="term" value="C:DNA-directed RNA polymerase complex"/>
    <property type="evidence" value="ECO:0007669"/>
    <property type="project" value="UniProtKB-KW"/>
</dbReference>
<dbReference type="GO" id="GO:0005737">
    <property type="term" value="C:cytoplasm"/>
    <property type="evidence" value="ECO:0007669"/>
    <property type="project" value="UniProtKB-ARBA"/>
</dbReference>
<dbReference type="NCBIfam" id="NF003519">
    <property type="entry name" value="PRK05182.2-5"/>
    <property type="match status" value="1"/>
</dbReference>
<evidence type="ECO:0000256" key="2">
    <source>
        <dbReference type="ARBA" id="ARBA00012418"/>
    </source>
</evidence>
<comment type="similarity">
    <text evidence="1 11">Belongs to the RNA polymerase alpha chain family.</text>
</comment>
<proteinExistence type="inferred from homology"/>
<dbReference type="SUPFAM" id="SSF55257">
    <property type="entry name" value="RBP11-like subunits of RNA polymerase"/>
    <property type="match status" value="1"/>
</dbReference>
<evidence type="ECO:0000256" key="6">
    <source>
        <dbReference type="ARBA" id="ARBA00022695"/>
    </source>
</evidence>